<dbReference type="SUPFAM" id="SSF63867">
    <property type="entry name" value="MoeA C-terminal domain-like"/>
    <property type="match status" value="1"/>
</dbReference>
<reference evidence="11 12" key="2">
    <citation type="journal article" date="2011" name="J. Bacteriol.">
        <title>Complete genome sequence of the anaerobic, halophilic alkalithermophile Natranaerobius thermophilus JW/NM-WN-LF.</title>
        <authorList>
            <person name="Zhao B."/>
            <person name="Mesbah N.M."/>
            <person name="Dalin E."/>
            <person name="Goodwin L."/>
            <person name="Nolan M."/>
            <person name="Pitluck S."/>
            <person name="Chertkov O."/>
            <person name="Brettin T.S."/>
            <person name="Han J."/>
            <person name="Larimer F.W."/>
            <person name="Land M.L."/>
            <person name="Hauser L."/>
            <person name="Kyrpides N."/>
            <person name="Wiegel J."/>
        </authorList>
    </citation>
    <scope>NUCLEOTIDE SEQUENCE [LARGE SCALE GENOMIC DNA]</scope>
    <source>
        <strain evidence="12">ATCC BAA-1301 / DSM 18059 / JW/NM-WN-LF</strain>
    </source>
</reference>
<keyword evidence="9" id="KW-0479">Metal-binding</keyword>
<sequence length="432" mass="47946">MISPEEACQKIYNLMPDRNIESVSLLSCVESCISENIIAQEDVPSFCRSPYDGYAFNSEATRNVTSTNPVEIDIIDTVPAGKNFEYFNNLEDADLNSPSKPKLNDRKKQDWKQTGMKVMTGGMIPDIYDAVLPWEQVGIKDKEQKILINKEIPSQHNIIPKGEDIKKGELVIKEGEKLTPYHIGVLASLGFTHPRVYAPYKIGILVTGTELVNPENDISPGKIRSSNNFSLGATLQCMGHEVLDFGIVGDSKKKLAEKIEEAVSKVDILLTTGGVSRGDYDFVPYVLEEMKAKRLFWRVKMKPGTPLHVSQYQGTPVISLSGNPAASMASFHLLLAPALQNNGKRQTATSLKERSHASFLAKDIKKKTSSLWRFVRGKAWIGNDGVFYSTPIAKEKPNMLKTMIWANGYIVVPPDSQAIRAGDKVNFIPIDK</sequence>
<evidence type="ECO:0000259" key="10">
    <source>
        <dbReference type="SMART" id="SM00852"/>
    </source>
</evidence>
<dbReference type="CDD" id="cd00887">
    <property type="entry name" value="MoeA"/>
    <property type="match status" value="1"/>
</dbReference>
<evidence type="ECO:0000256" key="8">
    <source>
        <dbReference type="ARBA" id="ARBA00047317"/>
    </source>
</evidence>
<dbReference type="SUPFAM" id="SSF63882">
    <property type="entry name" value="MoeA N-terminal region -like"/>
    <property type="match status" value="1"/>
</dbReference>
<dbReference type="GO" id="GO:0005829">
    <property type="term" value="C:cytosol"/>
    <property type="evidence" value="ECO:0007669"/>
    <property type="project" value="TreeGrafter"/>
</dbReference>
<comment type="function">
    <text evidence="1 9">Catalyzes the insertion of molybdate into adenylated molybdopterin with the concomitant release of AMP.</text>
</comment>
<evidence type="ECO:0000313" key="12">
    <source>
        <dbReference type="Proteomes" id="UP000001683"/>
    </source>
</evidence>
<dbReference type="STRING" id="457570.Nther_0646"/>
<dbReference type="Pfam" id="PF03453">
    <property type="entry name" value="MoeA_N"/>
    <property type="match status" value="1"/>
</dbReference>
<dbReference type="GO" id="GO:0006777">
    <property type="term" value="P:Mo-molybdopterin cofactor biosynthetic process"/>
    <property type="evidence" value="ECO:0007669"/>
    <property type="project" value="UniProtKB-UniRule"/>
</dbReference>
<dbReference type="Gene3D" id="2.40.340.10">
    <property type="entry name" value="MoeA, C-terminal, domain IV"/>
    <property type="match status" value="1"/>
</dbReference>
<keyword evidence="6 9" id="KW-0500">Molybdenum</keyword>
<dbReference type="InterPro" id="IPR005110">
    <property type="entry name" value="MoeA_linker/N"/>
</dbReference>
<dbReference type="UniPathway" id="UPA00344"/>
<evidence type="ECO:0000256" key="5">
    <source>
        <dbReference type="ARBA" id="ARBA00021108"/>
    </source>
</evidence>
<dbReference type="KEGG" id="nth:Nther_0646"/>
<name>B2A6W0_NATTJ</name>
<evidence type="ECO:0000256" key="1">
    <source>
        <dbReference type="ARBA" id="ARBA00002901"/>
    </source>
</evidence>
<evidence type="ECO:0000313" key="11">
    <source>
        <dbReference type="EMBL" id="ACB84241.1"/>
    </source>
</evidence>
<dbReference type="AlphaFoldDB" id="B2A6W0"/>
<comment type="similarity">
    <text evidence="3 9">Belongs to the MoeA family.</text>
</comment>
<dbReference type="HOGENOM" id="CLU_010186_7_1_9"/>
<comment type="pathway">
    <text evidence="2 9">Cofactor biosynthesis; molybdopterin biosynthesis.</text>
</comment>
<dbReference type="Pfam" id="PF00994">
    <property type="entry name" value="MoCF_biosynth"/>
    <property type="match status" value="1"/>
</dbReference>
<proteinExistence type="inferred from homology"/>
<dbReference type="EMBL" id="CP001034">
    <property type="protein sequence ID" value="ACB84241.1"/>
    <property type="molecule type" value="Genomic_DNA"/>
</dbReference>
<evidence type="ECO:0000256" key="3">
    <source>
        <dbReference type="ARBA" id="ARBA00010763"/>
    </source>
</evidence>
<dbReference type="EC" id="2.10.1.1" evidence="4 9"/>
<dbReference type="InterPro" id="IPR036425">
    <property type="entry name" value="MoaB/Mog-like_dom_sf"/>
</dbReference>
<dbReference type="PANTHER" id="PTHR10192:SF5">
    <property type="entry name" value="GEPHYRIN"/>
    <property type="match status" value="1"/>
</dbReference>
<evidence type="ECO:0000256" key="9">
    <source>
        <dbReference type="RuleBase" id="RU365090"/>
    </source>
</evidence>
<protein>
    <recommendedName>
        <fullName evidence="5 9">Molybdopterin molybdenumtransferase</fullName>
        <ecNumber evidence="4 9">2.10.1.1</ecNumber>
    </recommendedName>
</protein>
<reference evidence="11 12" key="1">
    <citation type="submission" date="2008-04" db="EMBL/GenBank/DDBJ databases">
        <title>Complete sequence of chromosome of Natranaerobius thermophilus JW/NM-WN-LF.</title>
        <authorList>
            <consortium name="US DOE Joint Genome Institute"/>
            <person name="Copeland A."/>
            <person name="Lucas S."/>
            <person name="Lapidus A."/>
            <person name="Glavina del Rio T."/>
            <person name="Dalin E."/>
            <person name="Tice H."/>
            <person name="Bruce D."/>
            <person name="Goodwin L."/>
            <person name="Pitluck S."/>
            <person name="Chertkov O."/>
            <person name="Brettin T."/>
            <person name="Detter J.C."/>
            <person name="Han C."/>
            <person name="Kuske C.R."/>
            <person name="Schmutz J."/>
            <person name="Larimer F."/>
            <person name="Land M."/>
            <person name="Hauser L."/>
            <person name="Kyrpides N."/>
            <person name="Lykidis A."/>
            <person name="Mesbah N.M."/>
            <person name="Wiegel J."/>
        </authorList>
    </citation>
    <scope>NUCLEOTIDE SEQUENCE [LARGE SCALE GENOMIC DNA]</scope>
    <source>
        <strain evidence="12">ATCC BAA-1301 / DSM 18059 / JW/NM-WN-LF</strain>
    </source>
</reference>
<accession>B2A6W0</accession>
<dbReference type="Proteomes" id="UP000001683">
    <property type="component" value="Chromosome"/>
</dbReference>
<dbReference type="InParanoid" id="B2A6W0"/>
<feature type="domain" description="MoaB/Mog" evidence="10">
    <location>
        <begin position="203"/>
        <end position="341"/>
    </location>
</feature>
<dbReference type="OrthoDB" id="9804758at2"/>
<dbReference type="PANTHER" id="PTHR10192">
    <property type="entry name" value="MOLYBDOPTERIN BIOSYNTHESIS PROTEIN"/>
    <property type="match status" value="1"/>
</dbReference>
<comment type="catalytic activity">
    <reaction evidence="8">
        <text>adenylyl-molybdopterin + molybdate = Mo-molybdopterin + AMP + H(+)</text>
        <dbReference type="Rhea" id="RHEA:35047"/>
        <dbReference type="ChEBI" id="CHEBI:15378"/>
        <dbReference type="ChEBI" id="CHEBI:36264"/>
        <dbReference type="ChEBI" id="CHEBI:62727"/>
        <dbReference type="ChEBI" id="CHEBI:71302"/>
        <dbReference type="ChEBI" id="CHEBI:456215"/>
        <dbReference type="EC" id="2.10.1.1"/>
    </reaction>
</comment>
<dbReference type="InterPro" id="IPR005111">
    <property type="entry name" value="MoeA_C_domain_IV"/>
</dbReference>
<comment type="cofactor">
    <cofactor evidence="9">
        <name>Mg(2+)</name>
        <dbReference type="ChEBI" id="CHEBI:18420"/>
    </cofactor>
</comment>
<dbReference type="Gene3D" id="3.40.980.10">
    <property type="entry name" value="MoaB/Mog-like domain"/>
    <property type="match status" value="1"/>
</dbReference>
<evidence type="ECO:0000256" key="7">
    <source>
        <dbReference type="ARBA" id="ARBA00023150"/>
    </source>
</evidence>
<dbReference type="SUPFAM" id="SSF53218">
    <property type="entry name" value="Molybdenum cofactor biosynthesis proteins"/>
    <property type="match status" value="1"/>
</dbReference>
<evidence type="ECO:0000256" key="6">
    <source>
        <dbReference type="ARBA" id="ARBA00022505"/>
    </source>
</evidence>
<dbReference type="InterPro" id="IPR038987">
    <property type="entry name" value="MoeA-like"/>
</dbReference>
<dbReference type="InterPro" id="IPR001453">
    <property type="entry name" value="MoaB/Mog_dom"/>
</dbReference>
<dbReference type="Pfam" id="PF03454">
    <property type="entry name" value="MoeA_C"/>
    <property type="match status" value="1"/>
</dbReference>
<dbReference type="GO" id="GO:0061599">
    <property type="term" value="F:molybdopterin molybdotransferase activity"/>
    <property type="evidence" value="ECO:0007669"/>
    <property type="project" value="UniProtKB-UniRule"/>
</dbReference>
<dbReference type="Gene3D" id="2.170.190.11">
    <property type="entry name" value="Molybdopterin biosynthesis moea protein, domain 3"/>
    <property type="match status" value="1"/>
</dbReference>
<evidence type="ECO:0000256" key="4">
    <source>
        <dbReference type="ARBA" id="ARBA00013269"/>
    </source>
</evidence>
<keyword evidence="12" id="KW-1185">Reference proteome</keyword>
<dbReference type="InterPro" id="IPR036688">
    <property type="entry name" value="MoeA_C_domain_IV_sf"/>
</dbReference>
<gene>
    <name evidence="11" type="ordered locus">Nther_0646</name>
</gene>
<dbReference type="NCBIfam" id="TIGR00177">
    <property type="entry name" value="molyb_syn"/>
    <property type="match status" value="1"/>
</dbReference>
<dbReference type="Gene3D" id="3.90.105.10">
    <property type="entry name" value="Molybdopterin biosynthesis moea protein, domain 2"/>
    <property type="match status" value="1"/>
</dbReference>
<keyword evidence="9" id="KW-0460">Magnesium</keyword>
<dbReference type="InterPro" id="IPR036135">
    <property type="entry name" value="MoeA_linker/N_sf"/>
</dbReference>
<keyword evidence="9" id="KW-0808">Transferase</keyword>
<keyword evidence="7 9" id="KW-0501">Molybdenum cofactor biosynthesis</keyword>
<organism evidence="11 12">
    <name type="scientific">Natranaerobius thermophilus (strain ATCC BAA-1301 / DSM 18059 / JW/NM-WN-LF)</name>
    <dbReference type="NCBI Taxonomy" id="457570"/>
    <lineage>
        <taxon>Bacteria</taxon>
        <taxon>Bacillati</taxon>
        <taxon>Bacillota</taxon>
        <taxon>Clostridia</taxon>
        <taxon>Natranaerobiales</taxon>
        <taxon>Natranaerobiaceae</taxon>
        <taxon>Natranaerobius</taxon>
    </lineage>
</organism>
<dbReference type="eggNOG" id="COG0303">
    <property type="taxonomic scope" value="Bacteria"/>
</dbReference>
<evidence type="ECO:0000256" key="2">
    <source>
        <dbReference type="ARBA" id="ARBA00005046"/>
    </source>
</evidence>
<dbReference type="GO" id="GO:0046872">
    <property type="term" value="F:metal ion binding"/>
    <property type="evidence" value="ECO:0007669"/>
    <property type="project" value="UniProtKB-UniRule"/>
</dbReference>
<dbReference type="RefSeq" id="WP_012447125.1">
    <property type="nucleotide sequence ID" value="NC_010718.1"/>
</dbReference>
<dbReference type="SMART" id="SM00852">
    <property type="entry name" value="MoCF_biosynth"/>
    <property type="match status" value="1"/>
</dbReference>